<feature type="region of interest" description="Disordered" evidence="6">
    <location>
        <begin position="53"/>
        <end position="87"/>
    </location>
</feature>
<feature type="binding site" evidence="5">
    <location>
        <position position="128"/>
    </location>
    <ligand>
        <name>ATP</name>
        <dbReference type="ChEBI" id="CHEBI:30616"/>
    </ligand>
</feature>
<evidence type="ECO:0000256" key="5">
    <source>
        <dbReference type="PROSITE-ProRule" id="PRU10141"/>
    </source>
</evidence>
<keyword evidence="1" id="KW-0808">Transferase</keyword>
<evidence type="ECO:0000256" key="2">
    <source>
        <dbReference type="ARBA" id="ARBA00022741"/>
    </source>
</evidence>
<evidence type="ECO:0000256" key="1">
    <source>
        <dbReference type="ARBA" id="ARBA00022679"/>
    </source>
</evidence>
<name>A0ABY9WKK8_9BACT</name>
<dbReference type="Proteomes" id="UP001611383">
    <property type="component" value="Chromosome"/>
</dbReference>
<reference evidence="9 10" key="1">
    <citation type="submission" date="2019-08" db="EMBL/GenBank/DDBJ databases">
        <title>Archangium and Cystobacter genomes.</title>
        <authorList>
            <person name="Chen I.-C.K."/>
            <person name="Wielgoss S."/>
        </authorList>
    </citation>
    <scope>NUCLEOTIDE SEQUENCE [LARGE SCALE GENOMIC DNA]</scope>
    <source>
        <strain evidence="9 10">Cbm 6</strain>
    </source>
</reference>
<evidence type="ECO:0000256" key="6">
    <source>
        <dbReference type="SAM" id="MobiDB-lite"/>
    </source>
</evidence>
<dbReference type="GO" id="GO:0016301">
    <property type="term" value="F:kinase activity"/>
    <property type="evidence" value="ECO:0007669"/>
    <property type="project" value="UniProtKB-KW"/>
</dbReference>
<sequence>MHEHHEEELGIAVAEGLISREEAAALGEEAHRLGQSPLELLRARGRLSEQTLAALRPRRDEPVGAPSPLVGAPTLGPTPTPRAHDPAVPSFPVPGWERYQGIRFLGQGGMGQVFLAYDPRLHRHVALKFVKGDDAEVVRRLLSEARAQARVEHERVCQVHEVGELQGRAYIAMQFIDGVPLGQLASELTVEQKALVLRDAAEGVHAAHRAGLIHRDLKPSNILVERTGDGRLKPYVMDFGLAHDWTTQGATATGSVLGTPHYMSPEQARGEVGQLDRRADVYSLGATLYHLLTGQLPIPGTHGLEVLNNIATVEPRPPRALNPNLPPDLEAIVLKCLEKDRSARYDSAHALVEELDRFLAGEPVQARPAGLGYRLRKKVRKHRFAASVAALAFLLVCGALGWAGFTRQQAVQRERFARRFTEKVERIEALARYSGLSRLHDIRADRARLREHMRELEVESRQAGRVAEGPGNYALGRGYLALGDDRKAREHLEAAWSQGFREPRVAWALALVIGRLYREQLLEVETLQSAERRQARREELERQYREPALSYLRQSEGAEVPSTEYVAALLAFQENRFDEALAQLDMLGSQLSWFYEAPLLRGDILRFRAQQHRNQGERERALADLEAGRRALTAAVATGESLPEVQLALAQLEYTAMVTELYGRGDVMPCYTRGLEAVARTLVADPDSPDARFWEARFHNRLAEDRINKGGDAEEPLQKAIAAVRRVLEVQPGDAKARRELGQSLWRQARSRQSRGLDPSEPLRQAIETLEALAPKDRDYEFHATLGLIFRTWADYEDQTGADPLLHYAQAIESYRQAIQLDERIPDAWINLGQAHLKRASNPRVPEPEGELEQARIALEKSRTLNPQNFVAWFLGGTLHTELASRRRRGGGDPRPELVTAAAFFQRGIDINARVAPLHNGLGIALLEQAREAWDRGEEPFALLAQAQAAHERAVTVAPKQGLGQNNVGEVLATRAAYRLLLGEDPSAEVRGAEAAYQQAISLLPGMANPWANLAKVRHTLALFELEQGRDPRASLARAQEALAQAFQRNQDEPEAWLYQGEVHAVRARWLARWKPDQAGAEFEEAARAFEKALQLAPPRQDFRVAFGHLYGEWARWKKKTGQDATSPLERGLALADSLLAARPAWPEALLLRARLLMEGEASGQQQARKELEAALASNPHLTHGWERRFSRRSSGPP</sequence>
<proteinExistence type="predicted"/>
<organism evidence="9 10">
    <name type="scientific">Archangium minus</name>
    <dbReference type="NCBI Taxonomy" id="83450"/>
    <lineage>
        <taxon>Bacteria</taxon>
        <taxon>Pseudomonadati</taxon>
        <taxon>Myxococcota</taxon>
        <taxon>Myxococcia</taxon>
        <taxon>Myxococcales</taxon>
        <taxon>Cystobacterineae</taxon>
        <taxon>Archangiaceae</taxon>
        <taxon>Archangium</taxon>
    </lineage>
</organism>
<accession>A0ABY9WKK8</accession>
<feature type="domain" description="Protein kinase" evidence="8">
    <location>
        <begin position="99"/>
        <end position="359"/>
    </location>
</feature>
<dbReference type="Gene3D" id="3.30.200.20">
    <property type="entry name" value="Phosphorylase Kinase, domain 1"/>
    <property type="match status" value="1"/>
</dbReference>
<dbReference type="InterPro" id="IPR000719">
    <property type="entry name" value="Prot_kinase_dom"/>
</dbReference>
<dbReference type="Gene3D" id="1.10.510.10">
    <property type="entry name" value="Transferase(Phosphotransferase) domain 1"/>
    <property type="match status" value="1"/>
</dbReference>
<dbReference type="SUPFAM" id="SSF56112">
    <property type="entry name" value="Protein kinase-like (PK-like)"/>
    <property type="match status" value="1"/>
</dbReference>
<dbReference type="Gene3D" id="1.25.40.10">
    <property type="entry name" value="Tetratricopeptide repeat domain"/>
    <property type="match status" value="3"/>
</dbReference>
<evidence type="ECO:0000256" key="7">
    <source>
        <dbReference type="SAM" id="Phobius"/>
    </source>
</evidence>
<keyword evidence="3 9" id="KW-0418">Kinase</keyword>
<dbReference type="RefSeq" id="WP_395816426.1">
    <property type="nucleotide sequence ID" value="NZ_CP043494.1"/>
</dbReference>
<feature type="transmembrane region" description="Helical" evidence="7">
    <location>
        <begin position="384"/>
        <end position="405"/>
    </location>
</feature>
<evidence type="ECO:0000313" key="9">
    <source>
        <dbReference type="EMBL" id="WNG44163.1"/>
    </source>
</evidence>
<dbReference type="PANTHER" id="PTHR43289">
    <property type="entry name" value="MITOGEN-ACTIVATED PROTEIN KINASE KINASE KINASE 20-RELATED"/>
    <property type="match status" value="1"/>
</dbReference>
<dbReference type="InterPro" id="IPR017441">
    <property type="entry name" value="Protein_kinase_ATP_BS"/>
</dbReference>
<dbReference type="InterPro" id="IPR011009">
    <property type="entry name" value="Kinase-like_dom_sf"/>
</dbReference>
<dbReference type="InterPro" id="IPR011990">
    <property type="entry name" value="TPR-like_helical_dom_sf"/>
</dbReference>
<dbReference type="SUPFAM" id="SSF48439">
    <property type="entry name" value="Protein prenylyltransferase"/>
    <property type="match status" value="1"/>
</dbReference>
<dbReference type="InterPro" id="IPR008271">
    <property type="entry name" value="Ser/Thr_kinase_AS"/>
</dbReference>
<keyword evidence="7" id="KW-0812">Transmembrane</keyword>
<keyword evidence="4 5" id="KW-0067">ATP-binding</keyword>
<feature type="region of interest" description="Disordered" evidence="6">
    <location>
        <begin position="1168"/>
        <end position="1198"/>
    </location>
</feature>
<dbReference type="EMBL" id="CP043494">
    <property type="protein sequence ID" value="WNG44163.1"/>
    <property type="molecule type" value="Genomic_DNA"/>
</dbReference>
<evidence type="ECO:0000313" key="10">
    <source>
        <dbReference type="Proteomes" id="UP001611383"/>
    </source>
</evidence>
<dbReference type="Pfam" id="PF00069">
    <property type="entry name" value="Pkinase"/>
    <property type="match status" value="1"/>
</dbReference>
<dbReference type="Pfam" id="PF13414">
    <property type="entry name" value="TPR_11"/>
    <property type="match status" value="1"/>
</dbReference>
<dbReference type="SMART" id="SM00220">
    <property type="entry name" value="S_TKc"/>
    <property type="match status" value="1"/>
</dbReference>
<dbReference type="CDD" id="cd14014">
    <property type="entry name" value="STKc_PknB_like"/>
    <property type="match status" value="1"/>
</dbReference>
<keyword evidence="2 5" id="KW-0547">Nucleotide-binding</keyword>
<keyword evidence="7" id="KW-0472">Membrane</keyword>
<protein>
    <submittedName>
        <fullName evidence="9">Protein kinase</fullName>
    </submittedName>
</protein>
<evidence type="ECO:0000259" key="8">
    <source>
        <dbReference type="SMART" id="SM00220"/>
    </source>
</evidence>
<keyword evidence="10" id="KW-1185">Reference proteome</keyword>
<gene>
    <name evidence="9" type="ORF">F0U60_08635</name>
</gene>
<dbReference type="PANTHER" id="PTHR43289:SF34">
    <property type="entry name" value="SERINE_THREONINE-PROTEIN KINASE YBDM-RELATED"/>
    <property type="match status" value="1"/>
</dbReference>
<keyword evidence="7" id="KW-1133">Transmembrane helix</keyword>
<evidence type="ECO:0000256" key="4">
    <source>
        <dbReference type="ARBA" id="ARBA00022840"/>
    </source>
</evidence>
<dbReference type="PROSITE" id="PS00108">
    <property type="entry name" value="PROTEIN_KINASE_ST"/>
    <property type="match status" value="1"/>
</dbReference>
<evidence type="ECO:0000256" key="3">
    <source>
        <dbReference type="ARBA" id="ARBA00022777"/>
    </source>
</evidence>
<dbReference type="PROSITE" id="PS00107">
    <property type="entry name" value="PROTEIN_KINASE_ATP"/>
    <property type="match status" value="1"/>
</dbReference>
<dbReference type="SUPFAM" id="SSF48452">
    <property type="entry name" value="TPR-like"/>
    <property type="match status" value="2"/>
</dbReference>